<proteinExistence type="predicted"/>
<evidence type="ECO:0000313" key="3">
    <source>
        <dbReference type="Proteomes" id="UP000516349"/>
    </source>
</evidence>
<dbReference type="InterPro" id="IPR004843">
    <property type="entry name" value="Calcineurin-like_PHP"/>
</dbReference>
<accession>A0A7H1NNJ4</accession>
<dbReference type="Proteomes" id="UP000516349">
    <property type="component" value="Chromosome"/>
</dbReference>
<name>A0A7H1NNJ4_9PROT</name>
<dbReference type="Pfam" id="PF00149">
    <property type="entry name" value="Metallophos"/>
    <property type="match status" value="1"/>
</dbReference>
<dbReference type="GO" id="GO:0005737">
    <property type="term" value="C:cytoplasm"/>
    <property type="evidence" value="ECO:0007669"/>
    <property type="project" value="TreeGrafter"/>
</dbReference>
<dbReference type="GO" id="GO:0016791">
    <property type="term" value="F:phosphatase activity"/>
    <property type="evidence" value="ECO:0007669"/>
    <property type="project" value="TreeGrafter"/>
</dbReference>
<protein>
    <recommendedName>
        <fullName evidence="1">Calcineurin-like phosphoesterase domain-containing protein</fullName>
    </recommendedName>
</protein>
<dbReference type="GO" id="GO:0110154">
    <property type="term" value="P:RNA decapping"/>
    <property type="evidence" value="ECO:0007669"/>
    <property type="project" value="TreeGrafter"/>
</dbReference>
<dbReference type="PANTHER" id="PTHR42850">
    <property type="entry name" value="METALLOPHOSPHOESTERASE"/>
    <property type="match status" value="1"/>
</dbReference>
<dbReference type="PANTHER" id="PTHR42850:SF4">
    <property type="entry name" value="ZINC-DEPENDENT ENDOPOLYPHOSPHATASE"/>
    <property type="match status" value="1"/>
</dbReference>
<dbReference type="InterPro" id="IPR050126">
    <property type="entry name" value="Ap4A_hydrolase"/>
</dbReference>
<evidence type="ECO:0000313" key="2">
    <source>
        <dbReference type="EMBL" id="QNT77354.1"/>
    </source>
</evidence>
<dbReference type="AlphaFoldDB" id="A0A7H1NNJ4"/>
<evidence type="ECO:0000259" key="1">
    <source>
        <dbReference type="Pfam" id="PF00149"/>
    </source>
</evidence>
<dbReference type="Gene3D" id="3.60.21.10">
    <property type="match status" value="1"/>
</dbReference>
<feature type="domain" description="Calcineurin-like phosphoesterase" evidence="1">
    <location>
        <begin position="18"/>
        <end position="138"/>
    </location>
</feature>
<dbReference type="SUPFAM" id="SSF56300">
    <property type="entry name" value="Metallo-dependent phosphatases"/>
    <property type="match status" value="1"/>
</dbReference>
<dbReference type="KEGG" id="ebla:JGUZn3_00870"/>
<dbReference type="RefSeq" id="WP_203413844.1">
    <property type="nucleotide sequence ID" value="NZ_CP060244.1"/>
</dbReference>
<organism evidence="2 3">
    <name type="scientific">Entomobacter blattae</name>
    <dbReference type="NCBI Taxonomy" id="2762277"/>
    <lineage>
        <taxon>Bacteria</taxon>
        <taxon>Pseudomonadati</taxon>
        <taxon>Pseudomonadota</taxon>
        <taxon>Alphaproteobacteria</taxon>
        <taxon>Acetobacterales</taxon>
        <taxon>Acetobacteraceae</taxon>
        <taxon>Entomobacter</taxon>
    </lineage>
</organism>
<gene>
    <name evidence="2" type="ORF">JGUZn3_00870</name>
</gene>
<dbReference type="InterPro" id="IPR029052">
    <property type="entry name" value="Metallo-depent_PP-like"/>
</dbReference>
<keyword evidence="3" id="KW-1185">Reference proteome</keyword>
<dbReference type="EMBL" id="CP060244">
    <property type="protein sequence ID" value="QNT77354.1"/>
    <property type="molecule type" value="Genomic_DNA"/>
</dbReference>
<dbReference type="GO" id="GO:0008803">
    <property type="term" value="F:bis(5'-nucleosyl)-tetraphosphatase (symmetrical) activity"/>
    <property type="evidence" value="ECO:0007669"/>
    <property type="project" value="TreeGrafter"/>
</dbReference>
<reference evidence="2 3" key="1">
    <citation type="submission" date="2020-08" db="EMBL/GenBank/DDBJ databases">
        <title>Complete genome sequence of Entomobacter blattae G55GP.</title>
        <authorList>
            <person name="Poehlein A."/>
            <person name="Guzman J."/>
            <person name="Daniel R."/>
            <person name="Vilcinskas A."/>
        </authorList>
    </citation>
    <scope>NUCLEOTIDE SEQUENCE [LARGE SCALE GENOMIC DNA]</scope>
    <source>
        <strain evidence="2 3">G55GP</strain>
    </source>
</reference>
<sequence>MTSSLFIKSFLLKTTPLRVVGDVHGEKEAFSCALNTPHFVIQLGDLVDNGPNSAGVIELMLHTLQSDKGLFIAGNHERKLARALEGKNVTIGPALQYTLDMLHSSTHRHLITPFLKAIQEAPAWFKIGSYFFVHGGFHPSMLVEDPPPITGKMTPLLARALFGKVMSEIKEDGYPKRSISWVDHIPHGLTLYCGHDQRSEDGTPWTIQGNAGGIAVFLDTGAGKGGHLSWIDLPPNP</sequence>